<comment type="caution">
    <text evidence="3">The sequence shown here is derived from an EMBL/GenBank/DDBJ whole genome shotgun (WGS) entry which is preliminary data.</text>
</comment>
<gene>
    <name evidence="3" type="ORF">HNP76_000761</name>
</gene>
<dbReference type="InterPro" id="IPR018639">
    <property type="entry name" value="DUF2062"/>
</dbReference>
<feature type="transmembrane region" description="Helical" evidence="1">
    <location>
        <begin position="40"/>
        <end position="69"/>
    </location>
</feature>
<evidence type="ECO:0000256" key="1">
    <source>
        <dbReference type="SAM" id="Phobius"/>
    </source>
</evidence>
<reference evidence="3 4" key="1">
    <citation type="submission" date="2020-08" db="EMBL/GenBank/DDBJ databases">
        <title>Genomic Encyclopedia of Type Strains, Phase IV (KMG-IV): sequencing the most valuable type-strain genomes for metagenomic binning, comparative biology and taxonomic classification.</title>
        <authorList>
            <person name="Goeker M."/>
        </authorList>
    </citation>
    <scope>NUCLEOTIDE SEQUENCE [LARGE SCALE GENOMIC DNA]</scope>
    <source>
        <strain evidence="3 4">DSM 103462</strain>
    </source>
</reference>
<dbReference type="InterPro" id="IPR019935">
    <property type="entry name" value="CHP03546"/>
</dbReference>
<evidence type="ECO:0000259" key="2">
    <source>
        <dbReference type="Pfam" id="PF09835"/>
    </source>
</evidence>
<feature type="transmembrane region" description="Helical" evidence="1">
    <location>
        <begin position="111"/>
        <end position="137"/>
    </location>
</feature>
<organism evidence="3 4">
    <name type="scientific">Treponema ruminis</name>
    <dbReference type="NCBI Taxonomy" id="744515"/>
    <lineage>
        <taxon>Bacteria</taxon>
        <taxon>Pseudomonadati</taxon>
        <taxon>Spirochaetota</taxon>
        <taxon>Spirochaetia</taxon>
        <taxon>Spirochaetales</taxon>
        <taxon>Treponemataceae</taxon>
        <taxon>Treponema</taxon>
    </lineage>
</organism>
<dbReference type="Proteomes" id="UP000518887">
    <property type="component" value="Unassembled WGS sequence"/>
</dbReference>
<feature type="domain" description="DUF2062" evidence="2">
    <location>
        <begin position="9"/>
        <end position="139"/>
    </location>
</feature>
<evidence type="ECO:0000313" key="4">
    <source>
        <dbReference type="Proteomes" id="UP000518887"/>
    </source>
</evidence>
<keyword evidence="1" id="KW-1133">Transmembrane helix</keyword>
<dbReference type="RefSeq" id="WP_184657675.1">
    <property type="nucleotide sequence ID" value="NZ_CP031518.1"/>
</dbReference>
<dbReference type="AlphaFoldDB" id="A0A7W8G7Z2"/>
<proteinExistence type="predicted"/>
<dbReference type="NCBIfam" id="TIGR03546">
    <property type="entry name" value="TIGR03546 family protein"/>
    <property type="match status" value="1"/>
</dbReference>
<dbReference type="Pfam" id="PF09835">
    <property type="entry name" value="DUF2062"/>
    <property type="match status" value="1"/>
</dbReference>
<name>A0A7W8G7Z2_9SPIR</name>
<sequence length="170" mass="19071">MIKAIAKLFKALNANVNPGEIAHAFSCGILLGLMPKNNVLWYLFFIFILFIRINKPMYLLMTLLASAIAPSLDGLFDSVGYAFLTIPALSDFFATLFEVPFVAFTKFNNSVVMGSFLCGLAFYIPAYFIGRLFVFLWRKYITAFMRRTKITKVVAKLPLLGKIVSLVGDE</sequence>
<feature type="transmembrane region" description="Helical" evidence="1">
    <location>
        <begin position="81"/>
        <end position="105"/>
    </location>
</feature>
<keyword evidence="4" id="KW-1185">Reference proteome</keyword>
<evidence type="ECO:0000313" key="3">
    <source>
        <dbReference type="EMBL" id="MBB5225417.1"/>
    </source>
</evidence>
<accession>A0A7W8G7Z2</accession>
<keyword evidence="1" id="KW-0472">Membrane</keyword>
<keyword evidence="1" id="KW-0812">Transmembrane</keyword>
<dbReference type="EMBL" id="JACHFQ010000002">
    <property type="protein sequence ID" value="MBB5225417.1"/>
    <property type="molecule type" value="Genomic_DNA"/>
</dbReference>
<protein>
    <submittedName>
        <fullName evidence="3">Uncharacterized protein (TIGR03546 family)</fullName>
    </submittedName>
</protein>